<sequence>MEKTENIEEFYRRKLNWMPDNLKREIGHFNVFRMKEFVGPNAAPAPFSRKDFYKITLVKGRNRYFYADKTVEIADAALLFSNPMIPYKCEHLDEQQDGCFCIFTEAFFSQFGNIREYPVFQPGTSPFFSLKGEELKEVQAIFERLFAEIKTEYAFKYDLIRALVLELIHKAMRMTPVDTTFFTDSNANTRIASLFVELLERQFPIESPQQKMQLRTPADFATHLSVHINHLNRSLKSVTGHTTSGLIAERIIQEARILLKHTDWNVAEVGYCLGFEEPSHFIAFFKKNMQQTPNAFRK</sequence>
<dbReference type="InterPro" id="IPR018060">
    <property type="entry name" value="HTH_AraC"/>
</dbReference>
<dbReference type="EMBL" id="VUOC01000004">
    <property type="protein sequence ID" value="KAA2239520.1"/>
    <property type="molecule type" value="Genomic_DNA"/>
</dbReference>
<dbReference type="PANTHER" id="PTHR43280">
    <property type="entry name" value="ARAC-FAMILY TRANSCRIPTIONAL REGULATOR"/>
    <property type="match status" value="1"/>
</dbReference>
<keyword evidence="6" id="KW-1185">Reference proteome</keyword>
<evidence type="ECO:0000313" key="5">
    <source>
        <dbReference type="EMBL" id="KAA2239520.1"/>
    </source>
</evidence>
<evidence type="ECO:0000259" key="4">
    <source>
        <dbReference type="PROSITE" id="PS01124"/>
    </source>
</evidence>
<dbReference type="AlphaFoldDB" id="A0A5B2VLK0"/>
<reference evidence="5 6" key="2">
    <citation type="submission" date="2019-09" db="EMBL/GenBank/DDBJ databases">
        <authorList>
            <person name="Jin C."/>
        </authorList>
    </citation>
    <scope>NUCLEOTIDE SEQUENCE [LARGE SCALE GENOMIC DNA]</scope>
    <source>
        <strain evidence="5 6">BN140078</strain>
    </source>
</reference>
<protein>
    <submittedName>
        <fullName evidence="5">Helix-turn-helix transcriptional regulator</fullName>
    </submittedName>
</protein>
<dbReference type="SUPFAM" id="SSF46689">
    <property type="entry name" value="Homeodomain-like"/>
    <property type="match status" value="1"/>
</dbReference>
<dbReference type="GO" id="GO:0043565">
    <property type="term" value="F:sequence-specific DNA binding"/>
    <property type="evidence" value="ECO:0007669"/>
    <property type="project" value="InterPro"/>
</dbReference>
<dbReference type="SMART" id="SM00342">
    <property type="entry name" value="HTH_ARAC"/>
    <property type="match status" value="1"/>
</dbReference>
<dbReference type="Gene3D" id="1.10.10.60">
    <property type="entry name" value="Homeodomain-like"/>
    <property type="match status" value="1"/>
</dbReference>
<keyword evidence="3" id="KW-0804">Transcription</keyword>
<organism evidence="5 6">
    <name type="scientific">Chitinophaga agrisoli</name>
    <dbReference type="NCBI Taxonomy" id="2607653"/>
    <lineage>
        <taxon>Bacteria</taxon>
        <taxon>Pseudomonadati</taxon>
        <taxon>Bacteroidota</taxon>
        <taxon>Chitinophagia</taxon>
        <taxon>Chitinophagales</taxon>
        <taxon>Chitinophagaceae</taxon>
        <taxon>Chitinophaga</taxon>
    </lineage>
</organism>
<dbReference type="PANTHER" id="PTHR43280:SF32">
    <property type="entry name" value="TRANSCRIPTIONAL REGULATORY PROTEIN"/>
    <property type="match status" value="1"/>
</dbReference>
<gene>
    <name evidence="5" type="ORF">F0L74_25305</name>
</gene>
<dbReference type="Pfam" id="PF12833">
    <property type="entry name" value="HTH_18"/>
    <property type="match status" value="1"/>
</dbReference>
<evidence type="ECO:0000256" key="3">
    <source>
        <dbReference type="ARBA" id="ARBA00023163"/>
    </source>
</evidence>
<evidence type="ECO:0000313" key="6">
    <source>
        <dbReference type="Proteomes" id="UP000324611"/>
    </source>
</evidence>
<dbReference type="PROSITE" id="PS01124">
    <property type="entry name" value="HTH_ARAC_FAMILY_2"/>
    <property type="match status" value="1"/>
</dbReference>
<feature type="domain" description="HTH araC/xylS-type" evidence="4">
    <location>
        <begin position="189"/>
        <end position="298"/>
    </location>
</feature>
<keyword evidence="1" id="KW-0805">Transcription regulation</keyword>
<dbReference type="RefSeq" id="WP_149840699.1">
    <property type="nucleotide sequence ID" value="NZ_VUOC01000004.1"/>
</dbReference>
<proteinExistence type="predicted"/>
<evidence type="ECO:0000256" key="1">
    <source>
        <dbReference type="ARBA" id="ARBA00023015"/>
    </source>
</evidence>
<name>A0A5B2VLK0_9BACT</name>
<reference evidence="5 6" key="1">
    <citation type="submission" date="2019-09" db="EMBL/GenBank/DDBJ databases">
        <title>Chitinophaga ginsengihumi sp. nov., isolated from soil of ginseng rhizosphere.</title>
        <authorList>
            <person name="Lee J."/>
        </authorList>
    </citation>
    <scope>NUCLEOTIDE SEQUENCE [LARGE SCALE GENOMIC DNA]</scope>
    <source>
        <strain evidence="5 6">BN140078</strain>
    </source>
</reference>
<accession>A0A5B2VLK0</accession>
<dbReference type="GO" id="GO:0003700">
    <property type="term" value="F:DNA-binding transcription factor activity"/>
    <property type="evidence" value="ECO:0007669"/>
    <property type="project" value="InterPro"/>
</dbReference>
<dbReference type="InterPro" id="IPR009057">
    <property type="entry name" value="Homeodomain-like_sf"/>
</dbReference>
<comment type="caution">
    <text evidence="5">The sequence shown here is derived from an EMBL/GenBank/DDBJ whole genome shotgun (WGS) entry which is preliminary data.</text>
</comment>
<dbReference type="Proteomes" id="UP000324611">
    <property type="component" value="Unassembled WGS sequence"/>
</dbReference>
<evidence type="ECO:0000256" key="2">
    <source>
        <dbReference type="ARBA" id="ARBA00023125"/>
    </source>
</evidence>
<keyword evidence="2" id="KW-0238">DNA-binding</keyword>